<keyword evidence="3" id="KW-0694">RNA-binding</keyword>
<keyword evidence="8" id="KW-1185">Reference proteome</keyword>
<dbReference type="InterPro" id="IPR005510">
    <property type="entry name" value="Csm4"/>
</dbReference>
<keyword evidence="4" id="KW-0051">Antiviral defense</keyword>
<evidence type="ECO:0000313" key="8">
    <source>
        <dbReference type="Proteomes" id="UP000036503"/>
    </source>
</evidence>
<dbReference type="Pfam" id="PF03787">
    <property type="entry name" value="RAMPs"/>
    <property type="match status" value="1"/>
</dbReference>
<evidence type="ECO:0000313" key="7">
    <source>
        <dbReference type="EMBL" id="KMO85338.1"/>
    </source>
</evidence>
<feature type="domain" description="CRISPR type III-associated protein" evidence="5">
    <location>
        <begin position="142"/>
        <end position="221"/>
    </location>
</feature>
<dbReference type="RefSeq" id="WP_048515483.1">
    <property type="nucleotide sequence ID" value="NZ_FUXD01000065.1"/>
</dbReference>
<organism evidence="7 8">
    <name type="scientific">Megasphaera cerevisiae DSM 20462</name>
    <dbReference type="NCBI Taxonomy" id="1122219"/>
    <lineage>
        <taxon>Bacteria</taxon>
        <taxon>Bacillati</taxon>
        <taxon>Bacillota</taxon>
        <taxon>Negativicutes</taxon>
        <taxon>Veillonellales</taxon>
        <taxon>Veillonellaceae</taxon>
        <taxon>Megasphaera</taxon>
    </lineage>
</organism>
<evidence type="ECO:0000256" key="2">
    <source>
        <dbReference type="ARBA" id="ARBA00016109"/>
    </source>
</evidence>
<evidence type="ECO:0000256" key="1">
    <source>
        <dbReference type="ARBA" id="ARBA00005772"/>
    </source>
</evidence>
<feature type="domain" description="Csm4 C-terminal" evidence="6">
    <location>
        <begin position="250"/>
        <end position="337"/>
    </location>
</feature>
<reference evidence="7 8" key="1">
    <citation type="submission" date="2015-06" db="EMBL/GenBank/DDBJ databases">
        <title>Draft genome sequence of beer spoilage bacterium Megasphaera cerevisiae type strain 20462.</title>
        <authorList>
            <person name="Kutumbaka K."/>
            <person name="Pasmowitz J."/>
            <person name="Mategko J."/>
            <person name="Reyes D."/>
            <person name="Friedrich A."/>
            <person name="Han S."/>
            <person name="Martens-Habbena W."/>
            <person name="Neal-McKinney J."/>
            <person name="Janagama H.K."/>
            <person name="Nadala C."/>
            <person name="Samadpour M."/>
        </authorList>
    </citation>
    <scope>NUCLEOTIDE SEQUENCE [LARGE SCALE GENOMIC DNA]</scope>
    <source>
        <strain evidence="7 8">DSM 20462</strain>
    </source>
</reference>
<evidence type="ECO:0000259" key="6">
    <source>
        <dbReference type="Pfam" id="PF17953"/>
    </source>
</evidence>
<evidence type="ECO:0000256" key="4">
    <source>
        <dbReference type="ARBA" id="ARBA00023118"/>
    </source>
</evidence>
<evidence type="ECO:0000256" key="3">
    <source>
        <dbReference type="ARBA" id="ARBA00022884"/>
    </source>
</evidence>
<dbReference type="EMBL" id="LEKT01000072">
    <property type="protein sequence ID" value="KMO85338.1"/>
    <property type="molecule type" value="Genomic_DNA"/>
</dbReference>
<dbReference type="PATRIC" id="fig|1122219.3.peg.3174"/>
<proteinExistence type="inferred from homology"/>
<dbReference type="InterPro" id="IPR040932">
    <property type="entry name" value="Csm4_C"/>
</dbReference>
<dbReference type="NCBIfam" id="TIGR01903">
    <property type="entry name" value="cas5_csm4"/>
    <property type="match status" value="1"/>
</dbReference>
<dbReference type="GO" id="GO:0003723">
    <property type="term" value="F:RNA binding"/>
    <property type="evidence" value="ECO:0007669"/>
    <property type="project" value="UniProtKB-KW"/>
</dbReference>
<name>A0A0J6WT53_9FIRM</name>
<accession>A0A0J6WT53</accession>
<dbReference type="InterPro" id="IPR005537">
    <property type="entry name" value="RAMP_III_fam"/>
</dbReference>
<dbReference type="OrthoDB" id="9792564at2"/>
<evidence type="ECO:0000259" key="5">
    <source>
        <dbReference type="Pfam" id="PF03787"/>
    </source>
</evidence>
<dbReference type="AlphaFoldDB" id="A0A0J6WT53"/>
<dbReference type="Proteomes" id="UP000036503">
    <property type="component" value="Unassembled WGS sequence"/>
</dbReference>
<sequence>MKYFLYQLVFDTPVHFGSTEEGGKLEQSDMTYRSDTLFSALCCELAAMNDESGITRLYQAVQKEQFVFSDLFPYKNMASDYAFYLPKPILAVTETEPESEPEPEPSYETVRKQAILRKKQKKLQYIRVSQLEKYIHFLQSGKSKQWDIPYFGQSDLVTRVNCLDNEPMPYYVNQFTFAADAGLYGIVGYEQEEDQEWICQVLQEVGLTGIGGKRSSGYGKFHFLDDPILMDEQEGVYDDDRQLYQLLTEQKAKQYMNISVLLPNKDDIPIVKKGQYKLCKRSGFLSPDGTTAKKKNDVYMIASGSCFPIRIQGEIATLSDATNHPVWRYGKGLYVGLMV</sequence>
<comment type="caution">
    <text evidence="7">The sequence shown here is derived from an EMBL/GenBank/DDBJ whole genome shotgun (WGS) entry which is preliminary data.</text>
</comment>
<dbReference type="Pfam" id="PF17953">
    <property type="entry name" value="Csm4_C"/>
    <property type="match status" value="1"/>
</dbReference>
<gene>
    <name evidence="7" type="ORF">AB840_14095</name>
</gene>
<dbReference type="GO" id="GO:0051607">
    <property type="term" value="P:defense response to virus"/>
    <property type="evidence" value="ECO:0007669"/>
    <property type="project" value="UniProtKB-KW"/>
</dbReference>
<comment type="similarity">
    <text evidence="1">Belongs to the CRISPR-associated Csm4 family.</text>
</comment>
<protein>
    <recommendedName>
        <fullName evidence="2">CRISPR system Cms protein Csm4</fullName>
    </recommendedName>
</protein>
<dbReference type="InParanoid" id="A0A0J6WT53"/>